<organism evidence="2 3">
    <name type="scientific">Pseudoalteromonas rhizosphaerae</name>
    <dbReference type="NCBI Taxonomy" id="2518973"/>
    <lineage>
        <taxon>Bacteria</taxon>
        <taxon>Pseudomonadati</taxon>
        <taxon>Pseudomonadota</taxon>
        <taxon>Gammaproteobacteria</taxon>
        <taxon>Alteromonadales</taxon>
        <taxon>Pseudoalteromonadaceae</taxon>
        <taxon>Pseudoalteromonas</taxon>
    </lineage>
</organism>
<proteinExistence type="predicted"/>
<keyword evidence="1" id="KW-0812">Transmembrane</keyword>
<reference evidence="2 3" key="1">
    <citation type="submission" date="2024-11" db="EMBL/GenBank/DDBJ databases">
        <title>The Natural Products Discovery Center: Release of the First 8490 Sequenced Strains for Exploring Actinobacteria Biosynthetic Diversity.</title>
        <authorList>
            <person name="Kalkreuter E."/>
            <person name="Kautsar S.A."/>
            <person name="Yang D."/>
            <person name="Bader C.D."/>
            <person name="Teijaro C.N."/>
            <person name="Fluegel L."/>
            <person name="Davis C.M."/>
            <person name="Simpson J.R."/>
            <person name="Lauterbach L."/>
            <person name="Steele A.D."/>
            <person name="Gui C."/>
            <person name="Meng S."/>
            <person name="Li G."/>
            <person name="Viehrig K."/>
            <person name="Ye F."/>
            <person name="Su P."/>
            <person name="Kiefer A.F."/>
            <person name="Nichols A."/>
            <person name="Cepeda A.J."/>
            <person name="Yan W."/>
            <person name="Fan B."/>
            <person name="Jiang Y."/>
            <person name="Adhikari A."/>
            <person name="Zheng C.-J."/>
            <person name="Schuster L."/>
            <person name="Cowan T.M."/>
            <person name="Smanski M.J."/>
            <person name="Chevrette M.G."/>
            <person name="De Carvalho L.P.S."/>
            <person name="Shen B."/>
        </authorList>
    </citation>
    <scope>NUCLEOTIDE SEQUENCE [LARGE SCALE GENOMIC DNA]</scope>
    <source>
        <strain evidence="2 3">NPDC078403</strain>
    </source>
</reference>
<keyword evidence="3" id="KW-1185">Reference proteome</keyword>
<feature type="transmembrane region" description="Helical" evidence="1">
    <location>
        <begin position="12"/>
        <end position="28"/>
    </location>
</feature>
<keyword evidence="1" id="KW-0472">Membrane</keyword>
<evidence type="ECO:0000313" key="3">
    <source>
        <dbReference type="Proteomes" id="UP001620262"/>
    </source>
</evidence>
<protein>
    <recommendedName>
        <fullName evidence="4">Phosphatidate cytidylyltransferase</fullName>
    </recommendedName>
</protein>
<accession>A0ABW8KWJ2</accession>
<dbReference type="EMBL" id="JBJDOT010000011">
    <property type="protein sequence ID" value="MFK3864142.1"/>
    <property type="molecule type" value="Genomic_DNA"/>
</dbReference>
<evidence type="ECO:0000313" key="2">
    <source>
        <dbReference type="EMBL" id="MFK3864142.1"/>
    </source>
</evidence>
<gene>
    <name evidence="2" type="ORF">ACI2JU_09665</name>
</gene>
<comment type="caution">
    <text evidence="2">The sequence shown here is derived from an EMBL/GenBank/DDBJ whole genome shotgun (WGS) entry which is preliminary data.</text>
</comment>
<feature type="transmembrane region" description="Helical" evidence="1">
    <location>
        <begin position="34"/>
        <end position="55"/>
    </location>
</feature>
<dbReference type="Proteomes" id="UP001620262">
    <property type="component" value="Unassembled WGS sequence"/>
</dbReference>
<evidence type="ECO:0008006" key="4">
    <source>
        <dbReference type="Google" id="ProtNLM"/>
    </source>
</evidence>
<sequence length="67" mass="7345">MNTVTAKIMKRLALLVVICLAFVCYAMGNASGMVILIVVGFILEGAFWLFGARLFNRKKSSQQESSS</sequence>
<name>A0ABW8KWJ2_9GAMM</name>
<evidence type="ECO:0000256" key="1">
    <source>
        <dbReference type="SAM" id="Phobius"/>
    </source>
</evidence>
<keyword evidence="1" id="KW-1133">Transmembrane helix</keyword>
<dbReference type="RefSeq" id="WP_145241170.1">
    <property type="nucleotide sequence ID" value="NZ_CABVLM010000005.1"/>
</dbReference>